<dbReference type="Proteomes" id="UP000295260">
    <property type="component" value="Unassembled WGS sequence"/>
</dbReference>
<dbReference type="Gene3D" id="3.30.470.20">
    <property type="entry name" value="ATP-grasp fold, B domain"/>
    <property type="match status" value="1"/>
</dbReference>
<dbReference type="Pfam" id="PF21360">
    <property type="entry name" value="PylC-like_N"/>
    <property type="match status" value="1"/>
</dbReference>
<dbReference type="GO" id="GO:0005524">
    <property type="term" value="F:ATP binding"/>
    <property type="evidence" value="ECO:0007669"/>
    <property type="project" value="InterPro"/>
</dbReference>
<dbReference type="EMBL" id="SNXR01000013">
    <property type="protein sequence ID" value="TDP59199.1"/>
    <property type="molecule type" value="Genomic_DNA"/>
</dbReference>
<dbReference type="Pfam" id="PF15632">
    <property type="entry name" value="ATPgrasp_Ter"/>
    <property type="match status" value="1"/>
</dbReference>
<organism evidence="2 3">
    <name type="scientific">Flavobacterium dankookense</name>
    <dbReference type="NCBI Taxonomy" id="706186"/>
    <lineage>
        <taxon>Bacteria</taxon>
        <taxon>Pseudomonadati</taxon>
        <taxon>Bacteroidota</taxon>
        <taxon>Flavobacteriia</taxon>
        <taxon>Flavobacteriales</taxon>
        <taxon>Flavobacteriaceae</taxon>
        <taxon>Flavobacterium</taxon>
    </lineage>
</organism>
<evidence type="ECO:0000313" key="2">
    <source>
        <dbReference type="EMBL" id="TDP59199.1"/>
    </source>
</evidence>
<proteinExistence type="predicted"/>
<dbReference type="SUPFAM" id="SSF56059">
    <property type="entry name" value="Glutathione synthetase ATP-binding domain-like"/>
    <property type="match status" value="1"/>
</dbReference>
<evidence type="ECO:0000259" key="1">
    <source>
        <dbReference type="Pfam" id="PF21360"/>
    </source>
</evidence>
<gene>
    <name evidence="2" type="ORF">BC748_1442</name>
</gene>
<feature type="domain" description="PylC N-terminal" evidence="1">
    <location>
        <begin position="4"/>
        <end position="104"/>
    </location>
</feature>
<name>A0A4R6QCU2_9FLAO</name>
<accession>A0A4R6QCU2</accession>
<reference evidence="2 3" key="1">
    <citation type="submission" date="2019-03" db="EMBL/GenBank/DDBJ databases">
        <title>Genomic Encyclopedia of Archaeal and Bacterial Type Strains, Phase II (KMG-II): from individual species to whole genera.</title>
        <authorList>
            <person name="Goeker M."/>
        </authorList>
    </citation>
    <scope>NUCLEOTIDE SEQUENCE [LARGE SCALE GENOMIC DNA]</scope>
    <source>
        <strain evidence="2 3">DSM 25687</strain>
    </source>
</reference>
<dbReference type="InterPro" id="IPR048764">
    <property type="entry name" value="PylC_N"/>
</dbReference>
<dbReference type="InterPro" id="IPR013815">
    <property type="entry name" value="ATP_grasp_subdomain_1"/>
</dbReference>
<dbReference type="AlphaFoldDB" id="A0A4R6QCU2"/>
<comment type="caution">
    <text evidence="2">The sequence shown here is derived from an EMBL/GenBank/DDBJ whole genome shotgun (WGS) entry which is preliminary data.</text>
</comment>
<evidence type="ECO:0000313" key="3">
    <source>
        <dbReference type="Proteomes" id="UP000295260"/>
    </source>
</evidence>
<dbReference type="Gene3D" id="3.40.50.20">
    <property type="match status" value="1"/>
</dbReference>
<dbReference type="Gene3D" id="3.30.1490.20">
    <property type="entry name" value="ATP-grasp fold, A domain"/>
    <property type="match status" value="1"/>
</dbReference>
<sequence>MNNILITSAGRRVSLVRFFQKELKSVFAEAKVFTTDANPDYASACRISDGYFKMQRVTEPNYIDDLLQLAIENGVKIIVPTIDTELLILSKNIEVFKSKGIEVVISDYEIMKIFRDKRLTHQFFEKYGINCAKEYSKENYQLPIYIKPYDGSRSVDNFIITTQEQLTDYHFQNDKLLFLEYLDHKKHTEFTIDLYYDKNSDLKCFVPRQRIEVRDGEVNKAVTKDAFFIPEIWKKMQHIDGFRGCITFQVFVNLETQQIFGIEINPRFGGGYPLSYLAKANFPRWIIQEYMMENQGVEVFNDWEKNLMMLRYDDEILIHNFNH</sequence>
<protein>
    <submittedName>
        <fullName evidence="2">Carbamoyl-phosphate synthase large subunit</fullName>
    </submittedName>
</protein>
<dbReference type="RefSeq" id="WP_133532741.1">
    <property type="nucleotide sequence ID" value="NZ_SNXR01000013.1"/>
</dbReference>
<keyword evidence="3" id="KW-1185">Reference proteome</keyword>
<dbReference type="OrthoDB" id="9803907at2"/>